<proteinExistence type="predicted"/>
<evidence type="ECO:0000313" key="3">
    <source>
        <dbReference type="EMBL" id="EXX63658.1"/>
    </source>
</evidence>
<dbReference type="SUPFAM" id="SSF54695">
    <property type="entry name" value="POZ domain"/>
    <property type="match status" value="1"/>
</dbReference>
<feature type="domain" description="BTB" evidence="1">
    <location>
        <begin position="23"/>
        <end position="96"/>
    </location>
</feature>
<dbReference type="HOGENOM" id="CLU_021542_0_1_1"/>
<evidence type="ECO:0000259" key="1">
    <source>
        <dbReference type="PROSITE" id="PS50097"/>
    </source>
</evidence>
<dbReference type="InterPro" id="IPR006571">
    <property type="entry name" value="TLDc_dom"/>
</dbReference>
<dbReference type="SMART" id="SM00225">
    <property type="entry name" value="BTB"/>
    <property type="match status" value="1"/>
</dbReference>
<reference evidence="3 4" key="1">
    <citation type="submission" date="2014-02" db="EMBL/GenBank/DDBJ databases">
        <title>Single nucleus genome sequencing reveals high similarity among nuclei of an endomycorrhizal fungus.</title>
        <authorList>
            <person name="Lin K."/>
            <person name="Geurts R."/>
            <person name="Zhang Z."/>
            <person name="Limpens E."/>
            <person name="Saunders D.G."/>
            <person name="Mu D."/>
            <person name="Pang E."/>
            <person name="Cao H."/>
            <person name="Cha H."/>
            <person name="Lin T."/>
            <person name="Zhou Q."/>
            <person name="Shang Y."/>
            <person name="Li Y."/>
            <person name="Ivanov S."/>
            <person name="Sharma T."/>
            <person name="Velzen R.V."/>
            <person name="Ruijter N.D."/>
            <person name="Aanen D.K."/>
            <person name="Win J."/>
            <person name="Kamoun S."/>
            <person name="Bisseling T."/>
            <person name="Huang S."/>
        </authorList>
    </citation>
    <scope>NUCLEOTIDE SEQUENCE [LARGE SCALE GENOMIC DNA]</scope>
    <source>
        <strain evidence="4">DAOM197198w</strain>
    </source>
</reference>
<dbReference type="PANTHER" id="PTHR24410:SF23">
    <property type="entry name" value="BTB DOMAIN-CONTAINING PROTEIN-RELATED"/>
    <property type="match status" value="1"/>
</dbReference>
<gene>
    <name evidence="3" type="ORF">RirG_150280</name>
</gene>
<dbReference type="InterPro" id="IPR011333">
    <property type="entry name" value="SKP1/BTB/POZ_sf"/>
</dbReference>
<dbReference type="InterPro" id="IPR051481">
    <property type="entry name" value="BTB-POZ/Galectin-3-binding"/>
</dbReference>
<dbReference type="CDD" id="cd18186">
    <property type="entry name" value="BTB_POZ_ZBTB_KLHL-like"/>
    <property type="match status" value="1"/>
</dbReference>
<evidence type="ECO:0000313" key="4">
    <source>
        <dbReference type="Proteomes" id="UP000022910"/>
    </source>
</evidence>
<keyword evidence="4" id="KW-1185">Reference proteome</keyword>
<comment type="caution">
    <text evidence="3">The sequence shown here is derived from an EMBL/GenBank/DDBJ whole genome shotgun (WGS) entry which is preliminary data.</text>
</comment>
<dbReference type="Gene3D" id="3.30.710.10">
    <property type="entry name" value="Potassium Channel Kv1.1, Chain A"/>
    <property type="match status" value="1"/>
</dbReference>
<dbReference type="Pfam" id="PF00651">
    <property type="entry name" value="BTB"/>
    <property type="match status" value="1"/>
</dbReference>
<dbReference type="PROSITE" id="PS51886">
    <property type="entry name" value="TLDC"/>
    <property type="match status" value="1"/>
</dbReference>
<dbReference type="Gene3D" id="1.25.40.420">
    <property type="match status" value="1"/>
</dbReference>
<dbReference type="PROSITE" id="PS50097">
    <property type="entry name" value="BTB"/>
    <property type="match status" value="1"/>
</dbReference>
<dbReference type="EMBL" id="JEMT01023825">
    <property type="protein sequence ID" value="EXX63658.1"/>
    <property type="molecule type" value="Genomic_DNA"/>
</dbReference>
<dbReference type="InterPro" id="IPR000210">
    <property type="entry name" value="BTB/POZ_dom"/>
</dbReference>
<dbReference type="PANTHER" id="PTHR24410">
    <property type="entry name" value="HL07962P-RELATED"/>
    <property type="match status" value="1"/>
</dbReference>
<accession>A0A015MA19</accession>
<sequence>MTSLFHSKLSKDFSFILNDADDYNVTIKVGENENIKEFRAHSVILRARSPYFKSALSSNWITNQNNMIMINKTNIKPNVFDLILRYIYAGELYLTEQSGEDILELLIASDELLMEELFYHVQDYLIENLTKLVRNNFPYYLHIAFKLINCKKLQNYIQDYLIERQSAELILENFSIITNIAFKLNNFKKLQDYIVGYICNNSYLFFYTHLFLSLDKDILYKVLESEELQIREVVAWEHLIKWGINQIPGEKCEIDKLSYEAYKELKEILNRFIPLIRFVEITSDDFNDKIKPYKIIIPYQIYEEIEDFYNKGIFPKITLPPRIRKIDSKIIKLNLVKIILNWINKEDFRISLYDFNLIYRGSIDGMKDDQFKNICKGEVKSLVLIKVKHTNEIFGGYSSIGFNSIGDRLLRDEYNVHDRFYYSSDNFIFSFTNDEDTQNMKISRVINYDKAIRICSHYGFSFGKNSLNMCGNMLLVDNANDIYEDNVNTNSEYYIEEIETFVVTKQ</sequence>
<name>A0A015MA19_RHIIW</name>
<protein>
    <recommendedName>
        <fullName evidence="5">Serine-enriched protein</fullName>
    </recommendedName>
</protein>
<dbReference type="AlphaFoldDB" id="A0A015MA19"/>
<dbReference type="Proteomes" id="UP000022910">
    <property type="component" value="Unassembled WGS sequence"/>
</dbReference>
<feature type="domain" description="TLDc" evidence="2">
    <location>
        <begin position="329"/>
        <end position="504"/>
    </location>
</feature>
<dbReference type="Pfam" id="PF07534">
    <property type="entry name" value="TLD"/>
    <property type="match status" value="1"/>
</dbReference>
<evidence type="ECO:0000259" key="2">
    <source>
        <dbReference type="PROSITE" id="PS51886"/>
    </source>
</evidence>
<organism evidence="3 4">
    <name type="scientific">Rhizophagus irregularis (strain DAOM 197198w)</name>
    <name type="common">Glomus intraradices</name>
    <dbReference type="NCBI Taxonomy" id="1432141"/>
    <lineage>
        <taxon>Eukaryota</taxon>
        <taxon>Fungi</taxon>
        <taxon>Fungi incertae sedis</taxon>
        <taxon>Mucoromycota</taxon>
        <taxon>Glomeromycotina</taxon>
        <taxon>Glomeromycetes</taxon>
        <taxon>Glomerales</taxon>
        <taxon>Glomeraceae</taxon>
        <taxon>Rhizophagus</taxon>
    </lineage>
</organism>
<dbReference type="OrthoDB" id="25620at2759"/>
<evidence type="ECO:0008006" key="5">
    <source>
        <dbReference type="Google" id="ProtNLM"/>
    </source>
</evidence>